<protein>
    <recommendedName>
        <fullName evidence="12">Alanine--tRNA ligase</fullName>
        <ecNumber evidence="12">6.1.1.7</ecNumber>
    </recommendedName>
    <alternativeName>
        <fullName evidence="12">Alanyl-tRNA synthetase</fullName>
        <shortName evidence="12">AlaRS</shortName>
    </alternativeName>
</protein>
<dbReference type="Gene3D" id="3.30.54.20">
    <property type="match status" value="1"/>
</dbReference>
<dbReference type="SUPFAM" id="SSF101353">
    <property type="entry name" value="Putative anticodon-binding domain of alanyl-tRNA synthetase (AlaRS)"/>
    <property type="match status" value="1"/>
</dbReference>
<feature type="domain" description="Alanyl-transfer RNA synthetases family profile" evidence="14">
    <location>
        <begin position="5"/>
        <end position="703"/>
    </location>
</feature>
<evidence type="ECO:0000256" key="4">
    <source>
        <dbReference type="ARBA" id="ARBA00022598"/>
    </source>
</evidence>
<evidence type="ECO:0000256" key="1">
    <source>
        <dbReference type="ARBA" id="ARBA00004496"/>
    </source>
</evidence>
<feature type="binding site" evidence="12">
    <location>
        <position position="660"/>
    </location>
    <ligand>
        <name>Zn(2+)</name>
        <dbReference type="ChEBI" id="CHEBI:29105"/>
    </ligand>
</feature>
<feature type="binding site" evidence="12">
    <location>
        <position position="664"/>
    </location>
    <ligand>
        <name>Zn(2+)</name>
        <dbReference type="ChEBI" id="CHEBI:29105"/>
    </ligand>
</feature>
<dbReference type="GO" id="GO:0006419">
    <property type="term" value="P:alanyl-tRNA aminoacylation"/>
    <property type="evidence" value="ECO:0007669"/>
    <property type="project" value="UniProtKB-UniRule"/>
</dbReference>
<evidence type="ECO:0000313" key="15">
    <source>
        <dbReference type="EMBL" id="MCS3903123.1"/>
    </source>
</evidence>
<dbReference type="Pfam" id="PF02272">
    <property type="entry name" value="DHHA1"/>
    <property type="match status" value="1"/>
</dbReference>
<keyword evidence="6 12" id="KW-0547">Nucleotide-binding</keyword>
<keyword evidence="16" id="KW-1185">Reference proteome</keyword>
<dbReference type="FunFam" id="3.10.310.40:FF:000001">
    <property type="entry name" value="Alanine--tRNA ligase"/>
    <property type="match status" value="1"/>
</dbReference>
<comment type="subcellular location">
    <subcellularLocation>
        <location evidence="1 12">Cytoplasm</location>
    </subcellularLocation>
</comment>
<dbReference type="Gene3D" id="6.10.250.550">
    <property type="match status" value="1"/>
</dbReference>
<dbReference type="InterPro" id="IPR009000">
    <property type="entry name" value="Transl_B-barrel_sf"/>
</dbReference>
<organism evidence="15 16">
    <name type="scientific">Methylohalomonas lacus</name>
    <dbReference type="NCBI Taxonomy" id="398773"/>
    <lineage>
        <taxon>Bacteria</taxon>
        <taxon>Pseudomonadati</taxon>
        <taxon>Pseudomonadota</taxon>
        <taxon>Gammaproteobacteria</taxon>
        <taxon>Methylohalomonadales</taxon>
        <taxon>Methylohalomonadaceae</taxon>
        <taxon>Methylohalomonas</taxon>
    </lineage>
</organism>
<dbReference type="InterPro" id="IPR018164">
    <property type="entry name" value="Ala-tRNA-synth_IIc_N"/>
</dbReference>
<dbReference type="FunFam" id="3.30.980.10:FF:000004">
    <property type="entry name" value="Alanine--tRNA ligase, cytoplasmic"/>
    <property type="match status" value="1"/>
</dbReference>
<proteinExistence type="inferred from homology"/>
<dbReference type="FunFam" id="3.30.54.20:FF:000001">
    <property type="entry name" value="Alanine--tRNA ligase"/>
    <property type="match status" value="1"/>
</dbReference>
<reference evidence="15" key="1">
    <citation type="submission" date="2022-08" db="EMBL/GenBank/DDBJ databases">
        <title>Genomic Encyclopedia of Type Strains, Phase III (KMG-III): the genomes of soil and plant-associated and newly described type strains.</title>
        <authorList>
            <person name="Whitman W."/>
        </authorList>
    </citation>
    <scope>NUCLEOTIDE SEQUENCE</scope>
    <source>
        <strain evidence="15">HMT 1</strain>
    </source>
</reference>
<keyword evidence="8 12" id="KW-0067">ATP-binding</keyword>
<dbReference type="NCBIfam" id="TIGR00344">
    <property type="entry name" value="alaS"/>
    <property type="match status" value="1"/>
</dbReference>
<dbReference type="InterPro" id="IPR002318">
    <property type="entry name" value="Ala-tRNA-lgiase_IIc"/>
</dbReference>
<keyword evidence="7 12" id="KW-0862">Zinc</keyword>
<keyword evidence="9 12" id="KW-0694">RNA-binding</keyword>
<dbReference type="Gene3D" id="3.30.980.10">
    <property type="entry name" value="Threonyl-trna Synthetase, Chain A, domain 2"/>
    <property type="match status" value="1"/>
</dbReference>
<evidence type="ECO:0000256" key="11">
    <source>
        <dbReference type="ARBA" id="ARBA00023146"/>
    </source>
</evidence>
<evidence type="ECO:0000256" key="2">
    <source>
        <dbReference type="ARBA" id="ARBA00008226"/>
    </source>
</evidence>
<evidence type="ECO:0000256" key="8">
    <source>
        <dbReference type="ARBA" id="ARBA00022840"/>
    </source>
</evidence>
<evidence type="ECO:0000313" key="16">
    <source>
        <dbReference type="Proteomes" id="UP001204445"/>
    </source>
</evidence>
<comment type="caution">
    <text evidence="15">The sequence shown here is derived from an EMBL/GenBank/DDBJ whole genome shotgun (WGS) entry which is preliminary data.</text>
</comment>
<sequence length="869" mass="95876">MSQQWSSNAIRSAFLEYFQEHGHTLVSSSSLVPSNDPTLLFTNAGMVQFKEVFLGLEERNYSRAVSSQRCVRAGGKHNDLENVGYTARHHTFFEMLGNFSFGDYFKHETIRYAWDFLTNVLGLPEDKLWVTVYEDDDEAANIWLEDLQVSPERFSRCGEKDNFWSMGDTGPCGPCSEIFYDHGPEVAGGPPGSPEADGDRYIEIWNLVFTQFDRDSQGHLHPIPKPSVDTGMGLERIAAVMQGVHNNYDIDLFQHLIKAIDALGAGDTDNQISRQVIADHIRSVAFLITDGVLPSNENRGYVLRRILRRAIRHGHKLGLRGPFFHKLVGPLGEKMGDAYQELLKKREAIEKIILQEEKRFAETLDQGLKLLEETVARLDGTEIPGEAVFKLYDTYGFPIDLTADIARERGLTIDNDGFRAAMDAQRARGRAASRFQMDMSKFPKIDKVTEFTGYDQTEQQTEIIALYREGKTVNQLEAGEFGGVVLAATPFYAESGGQVGDRGQLRADGGEFAVSDTQKQSKAHIHLGEVGSGRLEVGQRVHAAIDAQARADTMRNHSATHLLHAALRKVLGDHVTQKGSLVAPERLRFDFSHPQALSDDEIQEIEWLVNAQILNNVETDIQVMPLEQALEDGAMSLFGEKYDDQVRVLKIGGEFSKELCGGTHVARTGDIGLFKIVAVAGIAAGVRRIEAVTGRGALHWANQSERRLGRVADLLRAEPDYIEDKLAQFLERNRKLEKEVEQLKSKLASSAGDDLLAAAVDIDGLKVLARSLEGADPKTLRETVDQLKNKLGSAALVLATVQESKVSLVAGVTKDHADRVNAGELVNFVAAQVGGKGGGRPDMAQAGGNDPSQLQAALDQVPDWVRARV</sequence>
<dbReference type="Pfam" id="PF07973">
    <property type="entry name" value="tRNA_SAD"/>
    <property type="match status" value="1"/>
</dbReference>
<dbReference type="GO" id="GO:0002161">
    <property type="term" value="F:aminoacyl-tRNA deacylase activity"/>
    <property type="evidence" value="ECO:0007669"/>
    <property type="project" value="TreeGrafter"/>
</dbReference>
<dbReference type="Gene3D" id="2.40.30.130">
    <property type="match status" value="1"/>
</dbReference>
<dbReference type="AlphaFoldDB" id="A0AAE3HKX8"/>
<dbReference type="PANTHER" id="PTHR11777:SF9">
    <property type="entry name" value="ALANINE--TRNA LIGASE, CYTOPLASMIC"/>
    <property type="match status" value="1"/>
</dbReference>
<dbReference type="SUPFAM" id="SSF50447">
    <property type="entry name" value="Translation proteins"/>
    <property type="match status" value="1"/>
</dbReference>
<dbReference type="InterPro" id="IPR018163">
    <property type="entry name" value="Thr/Ala-tRNA-synth_IIc_edit"/>
</dbReference>
<dbReference type="SMART" id="SM00863">
    <property type="entry name" value="tRNA_SAD"/>
    <property type="match status" value="1"/>
</dbReference>
<dbReference type="SUPFAM" id="SSF55681">
    <property type="entry name" value="Class II aaRS and biotin synthetases"/>
    <property type="match status" value="1"/>
</dbReference>
<dbReference type="GO" id="GO:0004813">
    <property type="term" value="F:alanine-tRNA ligase activity"/>
    <property type="evidence" value="ECO:0007669"/>
    <property type="project" value="UniProtKB-UniRule"/>
</dbReference>
<dbReference type="FunFam" id="3.30.930.10:FF:000004">
    <property type="entry name" value="Alanine--tRNA ligase"/>
    <property type="match status" value="1"/>
</dbReference>
<dbReference type="Proteomes" id="UP001204445">
    <property type="component" value="Unassembled WGS sequence"/>
</dbReference>
<dbReference type="InterPro" id="IPR023033">
    <property type="entry name" value="Ala_tRNA_ligase_euk/bac"/>
</dbReference>
<feature type="coiled-coil region" evidence="13">
    <location>
        <begin position="726"/>
        <end position="753"/>
    </location>
</feature>
<keyword evidence="12" id="KW-0963">Cytoplasm</keyword>
<comment type="function">
    <text evidence="12">Catalyzes the attachment of alanine to tRNA(Ala) in a two-step reaction: alanine is first activated by ATP to form Ala-AMP and then transferred to the acceptor end of tRNA(Ala). Also edits incorrectly charged Ser-tRNA(Ala) and Gly-tRNA(Ala) via its editing domain.</text>
</comment>
<feature type="binding site" evidence="12">
    <location>
        <position position="557"/>
    </location>
    <ligand>
        <name>Zn(2+)</name>
        <dbReference type="ChEBI" id="CHEBI:29105"/>
    </ligand>
</feature>
<keyword evidence="3 12" id="KW-0820">tRNA-binding</keyword>
<name>A0AAE3HKX8_9GAMM</name>
<dbReference type="GO" id="GO:0000049">
    <property type="term" value="F:tRNA binding"/>
    <property type="evidence" value="ECO:0007669"/>
    <property type="project" value="UniProtKB-KW"/>
</dbReference>
<keyword evidence="5 12" id="KW-0479">Metal-binding</keyword>
<dbReference type="InterPro" id="IPR045864">
    <property type="entry name" value="aa-tRNA-synth_II/BPL/LPL"/>
</dbReference>
<gene>
    <name evidence="12" type="primary">alaS</name>
    <name evidence="15" type="ORF">J2T55_001140</name>
</gene>
<dbReference type="HAMAP" id="MF_00036_B">
    <property type="entry name" value="Ala_tRNA_synth_B"/>
    <property type="match status" value="1"/>
</dbReference>
<evidence type="ECO:0000256" key="10">
    <source>
        <dbReference type="ARBA" id="ARBA00022917"/>
    </source>
</evidence>
<evidence type="ECO:0000256" key="5">
    <source>
        <dbReference type="ARBA" id="ARBA00022723"/>
    </source>
</evidence>
<dbReference type="CDD" id="cd00673">
    <property type="entry name" value="AlaRS_core"/>
    <property type="match status" value="1"/>
</dbReference>
<keyword evidence="13" id="KW-0175">Coiled coil</keyword>
<keyword evidence="10 12" id="KW-0648">Protein biosynthesis</keyword>
<dbReference type="InterPro" id="IPR018162">
    <property type="entry name" value="Ala-tRNA-ligase_IIc_anticod-bd"/>
</dbReference>
<evidence type="ECO:0000256" key="7">
    <source>
        <dbReference type="ARBA" id="ARBA00022833"/>
    </source>
</evidence>
<dbReference type="InterPro" id="IPR003156">
    <property type="entry name" value="DHHA1_dom"/>
</dbReference>
<dbReference type="GO" id="GO:0008270">
    <property type="term" value="F:zinc ion binding"/>
    <property type="evidence" value="ECO:0007669"/>
    <property type="project" value="UniProtKB-UniRule"/>
</dbReference>
<dbReference type="RefSeq" id="WP_259054736.1">
    <property type="nucleotide sequence ID" value="NZ_JANUCT010000006.1"/>
</dbReference>
<evidence type="ECO:0000256" key="6">
    <source>
        <dbReference type="ARBA" id="ARBA00022741"/>
    </source>
</evidence>
<dbReference type="GO" id="GO:0005524">
    <property type="term" value="F:ATP binding"/>
    <property type="evidence" value="ECO:0007669"/>
    <property type="project" value="UniProtKB-UniRule"/>
</dbReference>
<dbReference type="InterPro" id="IPR018165">
    <property type="entry name" value="Ala-tRNA-synth_IIc_core"/>
</dbReference>
<dbReference type="PANTHER" id="PTHR11777">
    <property type="entry name" value="ALANYL-TRNA SYNTHETASE"/>
    <property type="match status" value="1"/>
</dbReference>
<comment type="cofactor">
    <cofactor evidence="12">
        <name>Zn(2+)</name>
        <dbReference type="ChEBI" id="CHEBI:29105"/>
    </cofactor>
    <text evidence="12">Binds 1 zinc ion per subunit.</text>
</comment>
<dbReference type="InterPro" id="IPR050058">
    <property type="entry name" value="Ala-tRNA_ligase"/>
</dbReference>
<dbReference type="Gene3D" id="3.30.930.10">
    <property type="entry name" value="Bira Bifunctional Protein, Domain 2"/>
    <property type="match status" value="1"/>
</dbReference>
<comment type="similarity">
    <text evidence="2 12">Belongs to the class-II aminoacyl-tRNA synthetase family.</text>
</comment>
<evidence type="ECO:0000256" key="9">
    <source>
        <dbReference type="ARBA" id="ARBA00022884"/>
    </source>
</evidence>
<dbReference type="PRINTS" id="PR00980">
    <property type="entry name" value="TRNASYNTHALA"/>
</dbReference>
<evidence type="ECO:0000259" key="14">
    <source>
        <dbReference type="PROSITE" id="PS50860"/>
    </source>
</evidence>
<evidence type="ECO:0000256" key="13">
    <source>
        <dbReference type="SAM" id="Coils"/>
    </source>
</evidence>
<dbReference type="PROSITE" id="PS50860">
    <property type="entry name" value="AA_TRNA_LIGASE_II_ALA"/>
    <property type="match status" value="1"/>
</dbReference>
<dbReference type="Gene3D" id="3.10.310.40">
    <property type="match status" value="1"/>
</dbReference>
<dbReference type="GO" id="GO:0005829">
    <property type="term" value="C:cytosol"/>
    <property type="evidence" value="ECO:0007669"/>
    <property type="project" value="TreeGrafter"/>
</dbReference>
<accession>A0AAE3HKX8</accession>
<feature type="binding site" evidence="12">
    <location>
        <position position="561"/>
    </location>
    <ligand>
        <name>Zn(2+)</name>
        <dbReference type="ChEBI" id="CHEBI:29105"/>
    </ligand>
</feature>
<dbReference type="SUPFAM" id="SSF55186">
    <property type="entry name" value="ThrRS/AlaRS common domain"/>
    <property type="match status" value="1"/>
</dbReference>
<keyword evidence="11 12" id="KW-0030">Aminoacyl-tRNA synthetase</keyword>
<evidence type="ECO:0000256" key="12">
    <source>
        <dbReference type="HAMAP-Rule" id="MF_00036"/>
    </source>
</evidence>
<dbReference type="FunFam" id="2.40.30.130:FF:000001">
    <property type="entry name" value="Alanine--tRNA ligase"/>
    <property type="match status" value="1"/>
</dbReference>
<comment type="catalytic activity">
    <reaction evidence="12">
        <text>tRNA(Ala) + L-alanine + ATP = L-alanyl-tRNA(Ala) + AMP + diphosphate</text>
        <dbReference type="Rhea" id="RHEA:12540"/>
        <dbReference type="Rhea" id="RHEA-COMP:9657"/>
        <dbReference type="Rhea" id="RHEA-COMP:9923"/>
        <dbReference type="ChEBI" id="CHEBI:30616"/>
        <dbReference type="ChEBI" id="CHEBI:33019"/>
        <dbReference type="ChEBI" id="CHEBI:57972"/>
        <dbReference type="ChEBI" id="CHEBI:78442"/>
        <dbReference type="ChEBI" id="CHEBI:78497"/>
        <dbReference type="ChEBI" id="CHEBI:456215"/>
        <dbReference type="EC" id="6.1.1.7"/>
    </reaction>
</comment>
<keyword evidence="4 12" id="KW-0436">Ligase</keyword>
<dbReference type="Pfam" id="PF01411">
    <property type="entry name" value="tRNA-synt_2c"/>
    <property type="match status" value="1"/>
</dbReference>
<evidence type="ECO:0000256" key="3">
    <source>
        <dbReference type="ARBA" id="ARBA00022555"/>
    </source>
</evidence>
<dbReference type="EMBL" id="JANUCT010000006">
    <property type="protein sequence ID" value="MCS3903123.1"/>
    <property type="molecule type" value="Genomic_DNA"/>
</dbReference>
<dbReference type="InterPro" id="IPR012947">
    <property type="entry name" value="tRNA_SAD"/>
</dbReference>
<dbReference type="GO" id="GO:0045892">
    <property type="term" value="P:negative regulation of DNA-templated transcription"/>
    <property type="evidence" value="ECO:0007669"/>
    <property type="project" value="TreeGrafter"/>
</dbReference>
<comment type="domain">
    <text evidence="12">Consists of three domains; the N-terminal catalytic domain, the editing domain and the C-terminal C-Ala domain. The editing domain removes incorrectly charged amino acids, while the C-Ala domain, along with tRNA(Ala), serves as a bridge to cooperatively bring together the editing and aminoacylation centers thus stimulating deacylation of misacylated tRNAs.</text>
</comment>
<dbReference type="EC" id="6.1.1.7" evidence="12"/>